<proteinExistence type="inferred from homology"/>
<dbReference type="Gene3D" id="3.40.630.10">
    <property type="entry name" value="Zn peptidases"/>
    <property type="match status" value="1"/>
</dbReference>
<dbReference type="GO" id="GO:0046872">
    <property type="term" value="F:metal ion binding"/>
    <property type="evidence" value="ECO:0007669"/>
    <property type="project" value="UniProtKB-KW"/>
</dbReference>
<dbReference type="GeneID" id="43586454"/>
<dbReference type="OrthoDB" id="3064516at2759"/>
<accession>A0A5M6C984</accession>
<feature type="region of interest" description="Disordered" evidence="6">
    <location>
        <begin position="1"/>
        <end position="24"/>
    </location>
</feature>
<keyword evidence="2" id="KW-0645">Protease</keyword>
<dbReference type="AlphaFoldDB" id="A0A5M6C984"/>
<dbReference type="InterPro" id="IPR017141">
    <property type="entry name" value="Pept_M20_carboxypep"/>
</dbReference>
<dbReference type="GO" id="GO:0043605">
    <property type="term" value="P:amide catabolic process"/>
    <property type="evidence" value="ECO:0007669"/>
    <property type="project" value="UniProtKB-ARBA"/>
</dbReference>
<dbReference type="FunFam" id="1.10.150.900:FF:000003">
    <property type="entry name" value="N-fatty-acyl-amino acid synthase/hydrolase PM20D1"/>
    <property type="match status" value="1"/>
</dbReference>
<dbReference type="GO" id="GO:0051603">
    <property type="term" value="P:proteolysis involved in protein catabolic process"/>
    <property type="evidence" value="ECO:0007669"/>
    <property type="project" value="TreeGrafter"/>
</dbReference>
<dbReference type="SUPFAM" id="SSF53187">
    <property type="entry name" value="Zn-dependent exopeptidases"/>
    <property type="match status" value="1"/>
</dbReference>
<dbReference type="PANTHER" id="PTHR45962:SF1">
    <property type="entry name" value="N-FATTY-ACYL-AMINO ACID SYNTHASE_HYDROLASE PM20D1"/>
    <property type="match status" value="1"/>
</dbReference>
<dbReference type="InterPro" id="IPR036264">
    <property type="entry name" value="Bact_exopeptidase_dim_dom"/>
</dbReference>
<dbReference type="Pfam" id="PF07687">
    <property type="entry name" value="M20_dimer"/>
    <property type="match status" value="1"/>
</dbReference>
<reference evidence="7" key="1">
    <citation type="submission" date="2017-08" db="EMBL/GenBank/DDBJ databases">
        <authorList>
            <person name="Cuomo C."/>
            <person name="Billmyre B."/>
            <person name="Heitman J."/>
        </authorList>
    </citation>
    <scope>NUCLEOTIDE SEQUENCE</scope>
    <source>
        <strain evidence="7">CBS 12478</strain>
    </source>
</reference>
<dbReference type="GO" id="GO:0006629">
    <property type="term" value="P:lipid metabolic process"/>
    <property type="evidence" value="ECO:0007669"/>
    <property type="project" value="UniProtKB-ARBA"/>
</dbReference>
<dbReference type="InterPro" id="IPR011650">
    <property type="entry name" value="Peptidase_M20_dimer"/>
</dbReference>
<dbReference type="GO" id="GO:0016810">
    <property type="term" value="F:hydrolase activity, acting on carbon-nitrogen (but not peptide) bonds"/>
    <property type="evidence" value="ECO:0007669"/>
    <property type="project" value="UniProtKB-ARBA"/>
</dbReference>
<dbReference type="CDD" id="cd05674">
    <property type="entry name" value="M20_yscS"/>
    <property type="match status" value="1"/>
</dbReference>
<evidence type="ECO:0000256" key="2">
    <source>
        <dbReference type="ARBA" id="ARBA00022670"/>
    </source>
</evidence>
<dbReference type="PANTHER" id="PTHR45962">
    <property type="entry name" value="N-FATTY-ACYL-AMINO ACID SYNTHASE/HYDROLASE PM20D1"/>
    <property type="match status" value="1"/>
</dbReference>
<dbReference type="GO" id="GO:0005576">
    <property type="term" value="C:extracellular region"/>
    <property type="evidence" value="ECO:0007669"/>
    <property type="project" value="UniProtKB-ARBA"/>
</dbReference>
<evidence type="ECO:0000256" key="3">
    <source>
        <dbReference type="ARBA" id="ARBA00022723"/>
    </source>
</evidence>
<evidence type="ECO:0000256" key="4">
    <source>
        <dbReference type="ARBA" id="ARBA00022801"/>
    </source>
</evidence>
<gene>
    <name evidence="7" type="ORF">CI109_101724</name>
</gene>
<dbReference type="GO" id="GO:1990845">
    <property type="term" value="P:adaptive thermogenesis"/>
    <property type="evidence" value="ECO:0007669"/>
    <property type="project" value="UniProtKB-ARBA"/>
</dbReference>
<dbReference type="GO" id="GO:0004181">
    <property type="term" value="F:metallocarboxypeptidase activity"/>
    <property type="evidence" value="ECO:0007669"/>
    <property type="project" value="InterPro"/>
</dbReference>
<keyword evidence="5" id="KW-0862">Zinc</keyword>
<sequence>MSTSEKQALPTTATPLKPQAQPKRVKRSPLAQLIPLFALLYIAWTSAPTLLSHLPNSTSSASSAALLDAAKCPAQPIPLNVGTDWDPLNDEIYASLAAKRLSKSVQYPTESYDNMPLNASDPIFDKHFAFAGWLENEFSKIFNSPVKHEVINVHDHLFTWKGSNPDLKPIVLMAHTDTVPVLPATLDQWTFPPFEGKITEDATPETPGTWIWGRGSSDCKNSLLGIYGAVERLVSEGFQPERTIIISNGFDEEVGGPRGAVILARELEERYGPDSIALIVDEGFTGLSEEYGSLVASFGMAEKGSTNIDIKVETLGGHSSVPPPHTGIGIMSLLLAELEKNPFEPTLVPEGPYLKYLSCLSEYAPHTPKSLKSRVKNPKKWPSLAKELAGNDRKVNSFLATSQAIDLISGGVKVNALPEFVQATVNYRISFTSSVNETLEHVLNVLKPLVHSLNFTISAFDDSPRKSNSHISLISANTYHLEPSPITPSDSKSFALMAGTAKHVFGEKTIVSPSGMFANTDTKNFWNLSKHIYRFTPALITENLNQHTVNERISLEGHLNTTRFFYKLLQNSQGWETE</sequence>
<feature type="compositionally biased region" description="Polar residues" evidence="6">
    <location>
        <begin position="1"/>
        <end position="14"/>
    </location>
</feature>
<dbReference type="SUPFAM" id="SSF55031">
    <property type="entry name" value="Bacterial exopeptidase dimerisation domain"/>
    <property type="match status" value="1"/>
</dbReference>
<evidence type="ECO:0000256" key="6">
    <source>
        <dbReference type="SAM" id="MobiDB-lite"/>
    </source>
</evidence>
<keyword evidence="3" id="KW-0479">Metal-binding</keyword>
<dbReference type="Proteomes" id="UP000322225">
    <property type="component" value="Chromosome 3"/>
</dbReference>
<dbReference type="EMBL" id="CP144053">
    <property type="protein sequence ID" value="WWD17284.1"/>
    <property type="molecule type" value="Genomic_DNA"/>
</dbReference>
<dbReference type="Pfam" id="PF01546">
    <property type="entry name" value="Peptidase_M20"/>
    <property type="match status" value="1"/>
</dbReference>
<keyword evidence="4" id="KW-0378">Hydrolase</keyword>
<evidence type="ECO:0000313" key="7">
    <source>
        <dbReference type="EMBL" id="WWD17284.1"/>
    </source>
</evidence>
<protein>
    <submittedName>
        <fullName evidence="7">Uncharacterized protein</fullName>
    </submittedName>
</protein>
<dbReference type="PIRSF" id="PIRSF037217">
    <property type="entry name" value="Carboxypeptidase_S"/>
    <property type="match status" value="1"/>
</dbReference>
<evidence type="ECO:0000256" key="1">
    <source>
        <dbReference type="ARBA" id="ARBA00006247"/>
    </source>
</evidence>
<dbReference type="GO" id="GO:0006520">
    <property type="term" value="P:amino acid metabolic process"/>
    <property type="evidence" value="ECO:0007669"/>
    <property type="project" value="UniProtKB-ARBA"/>
</dbReference>
<dbReference type="InterPro" id="IPR002933">
    <property type="entry name" value="Peptidase_M20"/>
</dbReference>
<dbReference type="FunFam" id="3.40.630.10:FF:000027">
    <property type="entry name" value="N-fatty-acyl-amino acid synthase/hydrolase PM20D1"/>
    <property type="match status" value="1"/>
</dbReference>
<reference evidence="7" key="2">
    <citation type="submission" date="2024-01" db="EMBL/GenBank/DDBJ databases">
        <title>Comparative genomics of Cryptococcus and Kwoniella reveals pathogenesis evolution and contrasting modes of karyotype evolution via chromosome fusion or intercentromeric recombination.</title>
        <authorList>
            <person name="Coelho M.A."/>
            <person name="David-Palma M."/>
            <person name="Shea T."/>
            <person name="Bowers K."/>
            <person name="McGinley-Smith S."/>
            <person name="Mohammad A.W."/>
            <person name="Gnirke A."/>
            <person name="Yurkov A.M."/>
            <person name="Nowrousian M."/>
            <person name="Sun S."/>
            <person name="Cuomo C.A."/>
            <person name="Heitman J."/>
        </authorList>
    </citation>
    <scope>NUCLEOTIDE SEQUENCE</scope>
    <source>
        <strain evidence="7">CBS 12478</strain>
    </source>
</reference>
<dbReference type="Gene3D" id="1.10.150.900">
    <property type="match status" value="1"/>
</dbReference>
<organism evidence="7 8">
    <name type="scientific">Kwoniella shandongensis</name>
    <dbReference type="NCBI Taxonomy" id="1734106"/>
    <lineage>
        <taxon>Eukaryota</taxon>
        <taxon>Fungi</taxon>
        <taxon>Dikarya</taxon>
        <taxon>Basidiomycota</taxon>
        <taxon>Agaricomycotina</taxon>
        <taxon>Tremellomycetes</taxon>
        <taxon>Tremellales</taxon>
        <taxon>Cryptococcaceae</taxon>
        <taxon>Kwoniella</taxon>
    </lineage>
</organism>
<dbReference type="GO" id="GO:0000328">
    <property type="term" value="C:fungal-type vacuole lumen"/>
    <property type="evidence" value="ECO:0007669"/>
    <property type="project" value="TreeGrafter"/>
</dbReference>
<dbReference type="GO" id="GO:0043604">
    <property type="term" value="P:amide biosynthetic process"/>
    <property type="evidence" value="ECO:0007669"/>
    <property type="project" value="UniProtKB-ARBA"/>
</dbReference>
<evidence type="ECO:0000256" key="5">
    <source>
        <dbReference type="ARBA" id="ARBA00022833"/>
    </source>
</evidence>
<dbReference type="KEGG" id="ksn:43586454"/>
<comment type="similarity">
    <text evidence="1">Belongs to the peptidase M20A family.</text>
</comment>
<dbReference type="RefSeq" id="XP_031863280.1">
    <property type="nucleotide sequence ID" value="XM_032002343.1"/>
</dbReference>
<name>A0A5M6C984_9TREE</name>
<dbReference type="Gene3D" id="3.30.70.360">
    <property type="match status" value="1"/>
</dbReference>
<evidence type="ECO:0000313" key="8">
    <source>
        <dbReference type="Proteomes" id="UP000322225"/>
    </source>
</evidence>
<dbReference type="InterPro" id="IPR047177">
    <property type="entry name" value="Pept_M20A"/>
</dbReference>
<keyword evidence="8" id="KW-1185">Reference proteome</keyword>